<dbReference type="SUPFAM" id="SSF52499">
    <property type="entry name" value="Isochorismatase-like hydrolases"/>
    <property type="match status" value="1"/>
</dbReference>
<comment type="caution">
    <text evidence="3">The sequence shown here is derived from an EMBL/GenBank/DDBJ whole genome shotgun (WGS) entry which is preliminary data.</text>
</comment>
<accession>A0ABS1WAQ1</accession>
<gene>
    <name evidence="3" type="ORF">I5282_07610</name>
</gene>
<reference evidence="3 4" key="1">
    <citation type="submission" date="2020-12" db="EMBL/GenBank/DDBJ databases">
        <title>WGS of Legionella: environmental sample.</title>
        <authorList>
            <person name="Cristino S."/>
            <person name="Girolamini L."/>
            <person name="Salaris S."/>
            <person name="Pascale M.R."/>
            <person name="Mazzotta M."/>
            <person name="Orsini M."/>
            <person name="Grottola A."/>
        </authorList>
    </citation>
    <scope>NUCLEOTIDE SEQUENCE [LARGE SCALE GENOMIC DNA]</scope>
    <source>
        <strain evidence="3 4">30cs62</strain>
    </source>
</reference>
<evidence type="ECO:0000313" key="3">
    <source>
        <dbReference type="EMBL" id="MBL7526436.1"/>
    </source>
</evidence>
<dbReference type="RefSeq" id="WP_203110369.1">
    <property type="nucleotide sequence ID" value="NZ_JADOBG010000015.1"/>
</dbReference>
<evidence type="ECO:0000256" key="1">
    <source>
        <dbReference type="SAM" id="Phobius"/>
    </source>
</evidence>
<keyword evidence="4" id="KW-1185">Reference proteome</keyword>
<feature type="transmembrane region" description="Helical" evidence="1">
    <location>
        <begin position="351"/>
        <end position="372"/>
    </location>
</feature>
<name>A0ABS1WAQ1_9GAMM</name>
<evidence type="ECO:0000313" key="4">
    <source>
        <dbReference type="Proteomes" id="UP000809910"/>
    </source>
</evidence>
<dbReference type="EMBL" id="JADWVN010000013">
    <property type="protein sequence ID" value="MBL7526436.1"/>
    <property type="molecule type" value="Genomic_DNA"/>
</dbReference>
<dbReference type="InterPro" id="IPR036380">
    <property type="entry name" value="Isochorismatase-like_sf"/>
</dbReference>
<protein>
    <submittedName>
        <fullName evidence="3">Isochorismatase family protein</fullName>
    </submittedName>
</protein>
<dbReference type="Pfam" id="PF00857">
    <property type="entry name" value="Isochorismatase"/>
    <property type="match status" value="1"/>
</dbReference>
<dbReference type="Gene3D" id="3.40.50.850">
    <property type="entry name" value="Isochorismatase-like"/>
    <property type="match status" value="1"/>
</dbReference>
<keyword evidence="1" id="KW-1133">Transmembrane helix</keyword>
<evidence type="ECO:0000259" key="2">
    <source>
        <dbReference type="Pfam" id="PF00857"/>
    </source>
</evidence>
<sequence length="374" mass="42405">MTQLKSELKISTSYLKNRFFVPEKKSSESIFVIIDMQPKFIEGSIKPILLQAFKKALAKAMEEGQYILIVNFESGPIEYKISPSGERVLVSVGQRKECSQLLPELQHLIKDYPNKATVWKMEDSGATVILDHLRSEDISFSRMYVTGLNSCACVHATVRELSQNNPDDFLIELSTTCCTCLLPCAFRHYYSYPIDEICTKVIIPNLQYYKNVITDNEDNPLKTAIMNNSFSLVNEILSSYEQNIALCRQDSQAQPWENILNIKRDILLTLYIHNRYFDYPSDLLQKLRQLLNDTQEFIDEFGPISFIPNAVNEAVAVTKLNEKEGLQIADDLDLIVPNVPEIRQSNNPFSLFNVATLGAVMMAAAGAVMLAYSQ</sequence>
<dbReference type="Proteomes" id="UP000809910">
    <property type="component" value="Unassembled WGS sequence"/>
</dbReference>
<keyword evidence="1" id="KW-0472">Membrane</keyword>
<proteinExistence type="predicted"/>
<dbReference type="InterPro" id="IPR000868">
    <property type="entry name" value="Isochorismatase-like_dom"/>
</dbReference>
<feature type="domain" description="Isochorismatase-like" evidence="2">
    <location>
        <begin position="30"/>
        <end position="164"/>
    </location>
</feature>
<keyword evidence="1" id="KW-0812">Transmembrane</keyword>
<organism evidence="3 4">
    <name type="scientific">Legionella bononiensis</name>
    <dbReference type="NCBI Taxonomy" id="2793102"/>
    <lineage>
        <taxon>Bacteria</taxon>
        <taxon>Pseudomonadati</taxon>
        <taxon>Pseudomonadota</taxon>
        <taxon>Gammaproteobacteria</taxon>
        <taxon>Legionellales</taxon>
        <taxon>Legionellaceae</taxon>
        <taxon>Legionella</taxon>
    </lineage>
</organism>